<dbReference type="AlphaFoldDB" id="A0A0K2V5V8"/>
<accession>A0A0K2V5V8</accession>
<dbReference type="EMBL" id="HACA01027970">
    <property type="protein sequence ID" value="CDW45331.1"/>
    <property type="molecule type" value="Transcribed_RNA"/>
</dbReference>
<evidence type="ECO:0000313" key="1">
    <source>
        <dbReference type="EMBL" id="CDW45331.1"/>
    </source>
</evidence>
<name>A0A0K2V5V8_LEPSM</name>
<organism evidence="1">
    <name type="scientific">Lepeophtheirus salmonis</name>
    <name type="common">Salmon louse</name>
    <name type="synonym">Caligus salmonis</name>
    <dbReference type="NCBI Taxonomy" id="72036"/>
    <lineage>
        <taxon>Eukaryota</taxon>
        <taxon>Metazoa</taxon>
        <taxon>Ecdysozoa</taxon>
        <taxon>Arthropoda</taxon>
        <taxon>Crustacea</taxon>
        <taxon>Multicrustacea</taxon>
        <taxon>Hexanauplia</taxon>
        <taxon>Copepoda</taxon>
        <taxon>Siphonostomatoida</taxon>
        <taxon>Caligidae</taxon>
        <taxon>Lepeophtheirus</taxon>
    </lineage>
</organism>
<reference evidence="1" key="1">
    <citation type="submission" date="2014-05" db="EMBL/GenBank/DDBJ databases">
        <authorList>
            <person name="Chronopoulou M."/>
        </authorList>
    </citation>
    <scope>NUCLEOTIDE SEQUENCE</scope>
    <source>
        <tissue evidence="1">Whole organism</tissue>
    </source>
</reference>
<proteinExistence type="predicted"/>
<feature type="non-terminal residue" evidence="1">
    <location>
        <position position="1"/>
    </location>
</feature>
<protein>
    <submittedName>
        <fullName evidence="1">Uncharacterized protein</fullName>
    </submittedName>
</protein>
<sequence length="38" mass="4198">FFFLTYALSSTFDQSLDLVPSDDFKIESSSTLASRSSS</sequence>